<evidence type="ECO:0000256" key="21">
    <source>
        <dbReference type="PROSITE-ProRule" id="PRU10141"/>
    </source>
</evidence>
<dbReference type="STRING" id="74649.A0A2P6Q6A1"/>
<keyword evidence="11 21" id="KW-0547">Nucleotide-binding</keyword>
<dbReference type="InterPro" id="IPR000742">
    <property type="entry name" value="EGF"/>
</dbReference>
<proteinExistence type="predicted"/>
<dbReference type="InterPro" id="IPR045274">
    <property type="entry name" value="WAK-like"/>
</dbReference>
<dbReference type="SUPFAM" id="SSF57196">
    <property type="entry name" value="EGF/Laminin"/>
    <property type="match status" value="1"/>
</dbReference>
<keyword evidence="5" id="KW-0272">Extracellular matrix</keyword>
<comment type="caution">
    <text evidence="26">The sequence shown here is derived from an EMBL/GenBank/DDBJ whole genome shotgun (WGS) entry which is preliminary data.</text>
</comment>
<dbReference type="SMART" id="SM00179">
    <property type="entry name" value="EGF_CA"/>
    <property type="match status" value="2"/>
</dbReference>
<keyword evidence="17" id="KW-0325">Glycoprotein</keyword>
<accession>A0A2P6Q6A1</accession>
<dbReference type="PROSITE" id="PS00108">
    <property type="entry name" value="PROTEIN_KINASE_ST"/>
    <property type="match status" value="1"/>
</dbReference>
<dbReference type="Gramene" id="PRQ29698">
    <property type="protein sequence ID" value="PRQ29698"/>
    <property type="gene ID" value="RchiOBHm_Chr5g0016611"/>
</dbReference>
<organism evidence="26 27">
    <name type="scientific">Rosa chinensis</name>
    <name type="common">China rose</name>
    <dbReference type="NCBI Taxonomy" id="74649"/>
    <lineage>
        <taxon>Eukaryota</taxon>
        <taxon>Viridiplantae</taxon>
        <taxon>Streptophyta</taxon>
        <taxon>Embryophyta</taxon>
        <taxon>Tracheophyta</taxon>
        <taxon>Spermatophyta</taxon>
        <taxon>Magnoliopsida</taxon>
        <taxon>eudicotyledons</taxon>
        <taxon>Gunneridae</taxon>
        <taxon>Pentapetalae</taxon>
        <taxon>rosids</taxon>
        <taxon>fabids</taxon>
        <taxon>Rosales</taxon>
        <taxon>Rosaceae</taxon>
        <taxon>Rosoideae</taxon>
        <taxon>Rosoideae incertae sedis</taxon>
        <taxon>Rosa</taxon>
    </lineage>
</organism>
<comment type="caution">
    <text evidence="20">Lacks conserved residue(s) required for the propagation of feature annotation.</text>
</comment>
<dbReference type="InterPro" id="IPR011009">
    <property type="entry name" value="Kinase-like_dom_sf"/>
</dbReference>
<keyword evidence="10" id="KW-0677">Repeat</keyword>
<dbReference type="PANTHER" id="PTHR27005:SF468">
    <property type="entry name" value="OS01G0310500 PROTEIN"/>
    <property type="match status" value="1"/>
</dbReference>
<feature type="signal peptide" evidence="23">
    <location>
        <begin position="1"/>
        <end position="28"/>
    </location>
</feature>
<keyword evidence="27" id="KW-1185">Reference proteome</keyword>
<dbReference type="Gene3D" id="3.30.200.20">
    <property type="entry name" value="Phosphorylase Kinase, domain 1"/>
    <property type="match status" value="1"/>
</dbReference>
<feature type="binding site" evidence="21">
    <location>
        <position position="456"/>
    </location>
    <ligand>
        <name>ATP</name>
        <dbReference type="ChEBI" id="CHEBI:30616"/>
    </ligand>
</feature>
<dbReference type="PROSITE" id="PS50011">
    <property type="entry name" value="PROTEIN_KINASE_DOM"/>
    <property type="match status" value="1"/>
</dbReference>
<evidence type="ECO:0000256" key="6">
    <source>
        <dbReference type="ARBA" id="ARBA00022536"/>
    </source>
</evidence>
<dbReference type="GO" id="GO:0005509">
    <property type="term" value="F:calcium ion binding"/>
    <property type="evidence" value="ECO:0007669"/>
    <property type="project" value="InterPro"/>
</dbReference>
<dbReference type="GO" id="GO:0030247">
    <property type="term" value="F:polysaccharide binding"/>
    <property type="evidence" value="ECO:0007669"/>
    <property type="project" value="InterPro"/>
</dbReference>
<evidence type="ECO:0000256" key="12">
    <source>
        <dbReference type="ARBA" id="ARBA00022777"/>
    </source>
</evidence>
<keyword evidence="14 22" id="KW-1133">Transmembrane helix</keyword>
<dbReference type="Pfam" id="PF13947">
    <property type="entry name" value="GUB_WAK_bind"/>
    <property type="match status" value="1"/>
</dbReference>
<feature type="domain" description="Protein kinase" evidence="24">
    <location>
        <begin position="427"/>
        <end position="702"/>
    </location>
</feature>
<evidence type="ECO:0000256" key="19">
    <source>
        <dbReference type="ARBA" id="ARBA00047951"/>
    </source>
</evidence>
<evidence type="ECO:0000259" key="25">
    <source>
        <dbReference type="PROSITE" id="PS50026"/>
    </source>
</evidence>
<comment type="catalytic activity">
    <reaction evidence="18">
        <text>L-seryl-[protein] + ATP = O-phospho-L-seryl-[protein] + ADP + H(+)</text>
        <dbReference type="Rhea" id="RHEA:17989"/>
        <dbReference type="Rhea" id="RHEA-COMP:9863"/>
        <dbReference type="Rhea" id="RHEA-COMP:11604"/>
        <dbReference type="ChEBI" id="CHEBI:15378"/>
        <dbReference type="ChEBI" id="CHEBI:29999"/>
        <dbReference type="ChEBI" id="CHEBI:30616"/>
        <dbReference type="ChEBI" id="CHEBI:83421"/>
        <dbReference type="ChEBI" id="CHEBI:456216"/>
    </reaction>
</comment>
<evidence type="ECO:0000256" key="10">
    <source>
        <dbReference type="ARBA" id="ARBA00022737"/>
    </source>
</evidence>
<keyword evidence="16 20" id="KW-1015">Disulfide bond</keyword>
<evidence type="ECO:0000256" key="23">
    <source>
        <dbReference type="SAM" id="SignalP"/>
    </source>
</evidence>
<evidence type="ECO:0000256" key="18">
    <source>
        <dbReference type="ARBA" id="ARBA00047558"/>
    </source>
</evidence>
<dbReference type="FunFam" id="3.30.200.20:FF:000043">
    <property type="entry name" value="Wall-associated receptor kinase 2"/>
    <property type="match status" value="1"/>
</dbReference>
<dbReference type="GO" id="GO:0005524">
    <property type="term" value="F:ATP binding"/>
    <property type="evidence" value="ECO:0007669"/>
    <property type="project" value="UniProtKB-UniRule"/>
</dbReference>
<keyword evidence="9 23" id="KW-0732">Signal</keyword>
<keyword evidence="3" id="KW-0964">Secreted</keyword>
<evidence type="ECO:0000256" key="5">
    <source>
        <dbReference type="ARBA" id="ARBA00022530"/>
    </source>
</evidence>
<dbReference type="CDD" id="cd14066">
    <property type="entry name" value="STKc_IRAK"/>
    <property type="match status" value="1"/>
</dbReference>
<evidence type="ECO:0000256" key="3">
    <source>
        <dbReference type="ARBA" id="ARBA00022525"/>
    </source>
</evidence>
<dbReference type="EMBL" id="PDCK01000043">
    <property type="protein sequence ID" value="PRQ29698.1"/>
    <property type="molecule type" value="Genomic_DNA"/>
</dbReference>
<dbReference type="GO" id="GO:0007166">
    <property type="term" value="P:cell surface receptor signaling pathway"/>
    <property type="evidence" value="ECO:0007669"/>
    <property type="project" value="InterPro"/>
</dbReference>
<evidence type="ECO:0000256" key="11">
    <source>
        <dbReference type="ARBA" id="ARBA00022741"/>
    </source>
</evidence>
<dbReference type="AlphaFoldDB" id="A0A2P6Q6A1"/>
<dbReference type="SUPFAM" id="SSF56112">
    <property type="entry name" value="Protein kinase-like (PK-like)"/>
    <property type="match status" value="1"/>
</dbReference>
<dbReference type="FunFam" id="2.10.25.10:FF:000628">
    <property type="entry name" value="Wall-associated receptor kinase 2"/>
    <property type="match status" value="1"/>
</dbReference>
<dbReference type="FunFam" id="2.10.25.10:FF:000019">
    <property type="entry name" value="latent-transforming growth factor beta-binding protein 1 isoform X2"/>
    <property type="match status" value="1"/>
</dbReference>
<evidence type="ECO:0000256" key="13">
    <source>
        <dbReference type="ARBA" id="ARBA00022840"/>
    </source>
</evidence>
<dbReference type="InterPro" id="IPR001245">
    <property type="entry name" value="Ser-Thr/Tyr_kinase_cat_dom"/>
</dbReference>
<dbReference type="Pfam" id="PF07645">
    <property type="entry name" value="EGF_CA"/>
    <property type="match status" value="1"/>
</dbReference>
<dbReference type="CDD" id="cd00054">
    <property type="entry name" value="EGF_CA"/>
    <property type="match status" value="1"/>
</dbReference>
<reference evidence="26 27" key="1">
    <citation type="journal article" date="2018" name="Nat. Genet.">
        <title>The Rosa genome provides new insights in the design of modern roses.</title>
        <authorList>
            <person name="Bendahmane M."/>
        </authorList>
    </citation>
    <scope>NUCLEOTIDE SEQUENCE [LARGE SCALE GENOMIC DNA]</scope>
    <source>
        <strain evidence="27">cv. Old Blush</strain>
    </source>
</reference>
<dbReference type="OrthoDB" id="1183980at2759"/>
<keyword evidence="7 26" id="KW-0808">Transferase</keyword>
<feature type="domain" description="EGF-like" evidence="25">
    <location>
        <begin position="298"/>
        <end position="334"/>
    </location>
</feature>
<dbReference type="Pfam" id="PF07714">
    <property type="entry name" value="PK_Tyr_Ser-Thr"/>
    <property type="match status" value="1"/>
</dbReference>
<dbReference type="InterPro" id="IPR025287">
    <property type="entry name" value="WAK_GUB"/>
</dbReference>
<dbReference type="PANTHER" id="PTHR27005">
    <property type="entry name" value="WALL-ASSOCIATED RECEPTOR KINASE-LIKE 21"/>
    <property type="match status" value="1"/>
</dbReference>
<protein>
    <recommendedName>
        <fullName evidence="28">Protein kinase domain-containing protein</fullName>
    </recommendedName>
</protein>
<sequence>MATFQGILLIIQFSFVIIGVLIVSTTAAAPQALPNCPDKCGNLTVPYPFGMAEGCYRGNAFFVNCSQATDPPVAYLTKNGTVIITNISFAAGELQISTFIARDCYSSSALRTRRNSPVLRLPSPYTISDTKNKFIAVGCDTYAIFKGFRGTEQSITGCMSVCNSLESVDQNSCSGVGCCQTNIPSGLHNRTVTLDSYSNHSGIWDFNPCSFAFIVEETQFKFSGNTSFQQLNSTTRLPMILNWAIGDEPDPCDVAQKRQDFVCKQNSKCVNPTNRNGYICQCLEGYEGNPYHPDGCQDIDECKDPNLCNHGECKNLAGSYTCLCSKGYKLDSMNDKSCIKENPKNNSKMTLLLIISLSVSIDLLVLFVGISWICCGIKRRQYTKLKEKYFKENGGLLLLQQLASHGGTVETTKIFSTEELEKGTNNYHESRILGEGGYGTVYKGILPDDKVVAIKKSKGGAPTQSDQFVNEVIVLSQINHRNVVKLLGCCLETEVPLLVYEFITHGTLYEHIHKKRSSLSFELRMKIAVETAEALAYLHSSTSNPIIHRDVKAENILLDDAYTAKVSDFGASRLIPSGQTEIQTLVLGTFGYLDPEYLQSNQLTEKSDVYSFGVVLVELLTSKMALSKDSCLTSIFLSSMDEDCLNQILDDDIVNEGNIETVKNVASLAKRCLRVKGEERPTMKEVAMELEGMRITAKHPWGTNVGFCPEENEYLLGSLDSDAYVLDVRGGGGSSSGLTTGTGYDSMQIQMLMPYGDGR</sequence>
<keyword evidence="8 22" id="KW-0812">Transmembrane</keyword>
<dbReference type="FunFam" id="1.10.510.10:FF:000084">
    <property type="entry name" value="Wall-associated receptor kinase 2"/>
    <property type="match status" value="1"/>
</dbReference>
<keyword evidence="6 20" id="KW-0245">EGF-like domain</keyword>
<dbReference type="Gene3D" id="1.10.510.10">
    <property type="entry name" value="Transferase(Phosphotransferase) domain 1"/>
    <property type="match status" value="1"/>
</dbReference>
<dbReference type="InterPro" id="IPR000719">
    <property type="entry name" value="Prot_kinase_dom"/>
</dbReference>
<comment type="subcellular location">
    <subcellularLocation>
        <location evidence="1">Membrane</location>
        <topology evidence="1">Single-pass type I membrane protein</topology>
    </subcellularLocation>
    <subcellularLocation>
        <location evidence="2">Secreted</location>
        <location evidence="2">Extracellular space</location>
        <location evidence="2">Extracellular matrix</location>
    </subcellularLocation>
</comment>
<keyword evidence="13 21" id="KW-0067">ATP-binding</keyword>
<keyword evidence="4" id="KW-0723">Serine/threonine-protein kinase</keyword>
<dbReference type="PROSITE" id="PS00010">
    <property type="entry name" value="ASX_HYDROXYL"/>
    <property type="match status" value="1"/>
</dbReference>
<evidence type="ECO:0000256" key="22">
    <source>
        <dbReference type="SAM" id="Phobius"/>
    </source>
</evidence>
<name>A0A2P6Q6A1_ROSCH</name>
<evidence type="ECO:0000256" key="8">
    <source>
        <dbReference type="ARBA" id="ARBA00022692"/>
    </source>
</evidence>
<keyword evidence="12" id="KW-0418">Kinase</keyword>
<evidence type="ECO:0000256" key="17">
    <source>
        <dbReference type="ARBA" id="ARBA00023180"/>
    </source>
</evidence>
<dbReference type="PROSITE" id="PS01187">
    <property type="entry name" value="EGF_CA"/>
    <property type="match status" value="1"/>
</dbReference>
<comment type="catalytic activity">
    <reaction evidence="19">
        <text>L-threonyl-[protein] + ATP = O-phospho-L-threonyl-[protein] + ADP + H(+)</text>
        <dbReference type="Rhea" id="RHEA:46608"/>
        <dbReference type="Rhea" id="RHEA-COMP:11060"/>
        <dbReference type="Rhea" id="RHEA-COMP:11605"/>
        <dbReference type="ChEBI" id="CHEBI:15378"/>
        <dbReference type="ChEBI" id="CHEBI:30013"/>
        <dbReference type="ChEBI" id="CHEBI:30616"/>
        <dbReference type="ChEBI" id="CHEBI:61977"/>
        <dbReference type="ChEBI" id="CHEBI:456216"/>
    </reaction>
</comment>
<evidence type="ECO:0000256" key="1">
    <source>
        <dbReference type="ARBA" id="ARBA00004479"/>
    </source>
</evidence>
<evidence type="ECO:0000313" key="26">
    <source>
        <dbReference type="EMBL" id="PRQ29698.1"/>
    </source>
</evidence>
<feature type="domain" description="EGF-like" evidence="25">
    <location>
        <begin position="248"/>
        <end position="297"/>
    </location>
</feature>
<evidence type="ECO:0000256" key="7">
    <source>
        <dbReference type="ARBA" id="ARBA00022679"/>
    </source>
</evidence>
<evidence type="ECO:0000256" key="9">
    <source>
        <dbReference type="ARBA" id="ARBA00022729"/>
    </source>
</evidence>
<dbReference type="GO" id="GO:0004674">
    <property type="term" value="F:protein serine/threonine kinase activity"/>
    <property type="evidence" value="ECO:0007669"/>
    <property type="project" value="UniProtKB-KW"/>
</dbReference>
<evidence type="ECO:0000256" key="2">
    <source>
        <dbReference type="ARBA" id="ARBA00004498"/>
    </source>
</evidence>
<dbReference type="SMR" id="A0A2P6Q6A1"/>
<feature type="transmembrane region" description="Helical" evidence="22">
    <location>
        <begin position="351"/>
        <end position="375"/>
    </location>
</feature>
<dbReference type="OMA" id="MIGNINV"/>
<dbReference type="SMART" id="SM00220">
    <property type="entry name" value="S_TKc"/>
    <property type="match status" value="1"/>
</dbReference>
<feature type="disulfide bond" evidence="20">
    <location>
        <begin position="263"/>
        <end position="280"/>
    </location>
</feature>
<dbReference type="Gene3D" id="2.10.25.10">
    <property type="entry name" value="Laminin"/>
    <property type="match status" value="2"/>
</dbReference>
<dbReference type="InterPro" id="IPR008271">
    <property type="entry name" value="Ser/Thr_kinase_AS"/>
</dbReference>
<evidence type="ECO:0000259" key="24">
    <source>
        <dbReference type="PROSITE" id="PS50011"/>
    </source>
</evidence>
<evidence type="ECO:0008006" key="28">
    <source>
        <dbReference type="Google" id="ProtNLM"/>
    </source>
</evidence>
<dbReference type="InterPro" id="IPR017441">
    <property type="entry name" value="Protein_kinase_ATP_BS"/>
</dbReference>
<evidence type="ECO:0000256" key="4">
    <source>
        <dbReference type="ARBA" id="ARBA00022527"/>
    </source>
</evidence>
<dbReference type="GO" id="GO:0005886">
    <property type="term" value="C:plasma membrane"/>
    <property type="evidence" value="ECO:0007669"/>
    <property type="project" value="TreeGrafter"/>
</dbReference>
<dbReference type="InterPro" id="IPR001881">
    <property type="entry name" value="EGF-like_Ca-bd_dom"/>
</dbReference>
<evidence type="ECO:0000256" key="15">
    <source>
        <dbReference type="ARBA" id="ARBA00023136"/>
    </source>
</evidence>
<dbReference type="SMART" id="SM00181">
    <property type="entry name" value="EGF"/>
    <property type="match status" value="2"/>
</dbReference>
<gene>
    <name evidence="26" type="ORF">RchiOBHm_Chr5g0016611</name>
</gene>
<feature type="chain" id="PRO_5015133987" description="Protein kinase domain-containing protein" evidence="23">
    <location>
        <begin position="29"/>
        <end position="759"/>
    </location>
</feature>
<dbReference type="InterPro" id="IPR000152">
    <property type="entry name" value="EGF-type_Asp/Asn_hydroxyl_site"/>
</dbReference>
<evidence type="ECO:0000256" key="16">
    <source>
        <dbReference type="ARBA" id="ARBA00023157"/>
    </source>
</evidence>
<dbReference type="PROSITE" id="PS50026">
    <property type="entry name" value="EGF_3"/>
    <property type="match status" value="2"/>
</dbReference>
<dbReference type="PROSITE" id="PS00107">
    <property type="entry name" value="PROTEIN_KINASE_ATP"/>
    <property type="match status" value="1"/>
</dbReference>
<evidence type="ECO:0000256" key="20">
    <source>
        <dbReference type="PROSITE-ProRule" id="PRU00076"/>
    </source>
</evidence>
<evidence type="ECO:0000256" key="14">
    <source>
        <dbReference type="ARBA" id="ARBA00022989"/>
    </source>
</evidence>
<evidence type="ECO:0000313" key="27">
    <source>
        <dbReference type="Proteomes" id="UP000238479"/>
    </source>
</evidence>
<keyword evidence="15 22" id="KW-0472">Membrane</keyword>
<dbReference type="Proteomes" id="UP000238479">
    <property type="component" value="Chromosome 5"/>
</dbReference>
<dbReference type="InterPro" id="IPR018097">
    <property type="entry name" value="EGF_Ca-bd_CS"/>
</dbReference>
<dbReference type="InterPro" id="IPR049883">
    <property type="entry name" value="NOTCH1_EGF-like"/>
</dbReference>